<protein>
    <submittedName>
        <fullName evidence="3">N-acetylmuramic acid 6-phosphate etherase</fullName>
        <ecNumber evidence="3">4.2.1.126</ecNumber>
    </submittedName>
</protein>
<evidence type="ECO:0000313" key="3">
    <source>
        <dbReference type="EMBL" id="MDT0271026.1"/>
    </source>
</evidence>
<evidence type="ECO:0000313" key="4">
    <source>
        <dbReference type="Proteomes" id="UP001183410"/>
    </source>
</evidence>
<dbReference type="EMBL" id="JAVREO010000170">
    <property type="protein sequence ID" value="MDT0271026.1"/>
    <property type="molecule type" value="Genomic_DNA"/>
</dbReference>
<dbReference type="GO" id="GO:0016829">
    <property type="term" value="F:lyase activity"/>
    <property type="evidence" value="ECO:0007669"/>
    <property type="project" value="UniProtKB-KW"/>
</dbReference>
<dbReference type="NCBIfam" id="NF003915">
    <property type="entry name" value="PRK05441.1"/>
    <property type="match status" value="1"/>
</dbReference>
<proteinExistence type="predicted"/>
<dbReference type="PROSITE" id="PS51464">
    <property type="entry name" value="SIS"/>
    <property type="match status" value="1"/>
</dbReference>
<feature type="non-terminal residue" evidence="3">
    <location>
        <position position="152"/>
    </location>
</feature>
<dbReference type="PANTHER" id="PTHR10088">
    <property type="entry name" value="GLUCOKINASE REGULATORY PROTEIN"/>
    <property type="match status" value="1"/>
</dbReference>
<dbReference type="RefSeq" id="WP_311671055.1">
    <property type="nucleotide sequence ID" value="NZ_JAVREO010000170.1"/>
</dbReference>
<gene>
    <name evidence="3" type="ORF">RM844_32630</name>
</gene>
<comment type="caution">
    <text evidence="3">The sequence shown here is derived from an EMBL/GenBank/DDBJ whole genome shotgun (WGS) entry which is preliminary data.</text>
</comment>
<organism evidence="3 4">
    <name type="scientific">Streptomyces chisholmiae</name>
    <dbReference type="NCBI Taxonomy" id="3075540"/>
    <lineage>
        <taxon>Bacteria</taxon>
        <taxon>Bacillati</taxon>
        <taxon>Actinomycetota</taxon>
        <taxon>Actinomycetes</taxon>
        <taxon>Kitasatosporales</taxon>
        <taxon>Streptomycetaceae</taxon>
        <taxon>Streptomyces</taxon>
    </lineage>
</organism>
<dbReference type="EC" id="4.2.1.126" evidence="3"/>
<sequence>GTLEAVTALHETQVEAVAAIAPALSAIAAAVDASAPRLKRGGRLIYVGAGTSARIGVQDGAELFPTFSWPKDKVAFAIAGGEGALLQAVENAEDSAIEGAGQIIRLEVGPDDIVIGLAASGATPFTVAAIKEARQRGAITIGIANNPGAPLL</sequence>
<evidence type="ECO:0000259" key="2">
    <source>
        <dbReference type="PROSITE" id="PS51464"/>
    </source>
</evidence>
<evidence type="ECO:0000256" key="1">
    <source>
        <dbReference type="ARBA" id="ARBA00023277"/>
    </source>
</evidence>
<dbReference type="Proteomes" id="UP001183410">
    <property type="component" value="Unassembled WGS sequence"/>
</dbReference>
<feature type="domain" description="SIS" evidence="2">
    <location>
        <begin position="34"/>
        <end position="152"/>
    </location>
</feature>
<reference evidence="4" key="1">
    <citation type="submission" date="2023-07" db="EMBL/GenBank/DDBJ databases">
        <title>30 novel species of actinomycetes from the DSMZ collection.</title>
        <authorList>
            <person name="Nouioui I."/>
        </authorList>
    </citation>
    <scope>NUCLEOTIDE SEQUENCE [LARGE SCALE GENOMIC DNA]</scope>
    <source>
        <strain evidence="4">DSM 44915</strain>
    </source>
</reference>
<keyword evidence="3" id="KW-0456">Lyase</keyword>
<dbReference type="InterPro" id="IPR040190">
    <property type="entry name" value="MURQ/GCKR"/>
</dbReference>
<dbReference type="InterPro" id="IPR046348">
    <property type="entry name" value="SIS_dom_sf"/>
</dbReference>
<dbReference type="SUPFAM" id="SSF53697">
    <property type="entry name" value="SIS domain"/>
    <property type="match status" value="1"/>
</dbReference>
<name>A0ABU2K1Z4_9ACTN</name>
<accession>A0ABU2K1Z4</accession>
<dbReference type="PANTHER" id="PTHR10088:SF4">
    <property type="entry name" value="GLUCOKINASE REGULATORY PROTEIN"/>
    <property type="match status" value="1"/>
</dbReference>
<dbReference type="Pfam" id="PF22645">
    <property type="entry name" value="GKRP_SIS_N"/>
    <property type="match status" value="1"/>
</dbReference>
<keyword evidence="4" id="KW-1185">Reference proteome</keyword>
<keyword evidence="1" id="KW-0119">Carbohydrate metabolism</keyword>
<feature type="non-terminal residue" evidence="3">
    <location>
        <position position="1"/>
    </location>
</feature>
<dbReference type="InterPro" id="IPR001347">
    <property type="entry name" value="SIS_dom"/>
</dbReference>
<dbReference type="Gene3D" id="3.40.50.10490">
    <property type="entry name" value="Glucose-6-phosphate isomerase like protein, domain 1"/>
    <property type="match status" value="1"/>
</dbReference>